<dbReference type="SUPFAM" id="SSF52129">
    <property type="entry name" value="Caspase-like"/>
    <property type="match status" value="1"/>
</dbReference>
<feature type="domain" description="Gingipain propeptide" evidence="3">
    <location>
        <begin position="27"/>
        <end position="207"/>
    </location>
</feature>
<evidence type="ECO:0000259" key="4">
    <source>
        <dbReference type="Pfam" id="PF13860"/>
    </source>
</evidence>
<keyword evidence="1" id="KW-0732">Signal</keyword>
<proteinExistence type="predicted"/>
<dbReference type="Pfam" id="PF13860">
    <property type="entry name" value="FlgD_ig"/>
    <property type="match status" value="1"/>
</dbReference>
<dbReference type="Pfam" id="PF08126">
    <property type="entry name" value="Propeptide_C25"/>
    <property type="match status" value="1"/>
</dbReference>
<evidence type="ECO:0000259" key="2">
    <source>
        <dbReference type="Pfam" id="PF01364"/>
    </source>
</evidence>
<dbReference type="InterPro" id="IPR029030">
    <property type="entry name" value="Caspase-like_dom_sf"/>
</dbReference>
<evidence type="ECO:0000313" key="6">
    <source>
        <dbReference type="Proteomes" id="UP000051124"/>
    </source>
</evidence>
<dbReference type="Gene3D" id="2.60.40.3800">
    <property type="match status" value="1"/>
</dbReference>
<feature type="domain" description="FlgD/Vpr Ig-like" evidence="4">
    <location>
        <begin position="1183"/>
        <end position="1243"/>
    </location>
</feature>
<dbReference type="Gene3D" id="2.60.40.4070">
    <property type="match status" value="1"/>
</dbReference>
<dbReference type="CDD" id="cd02258">
    <property type="entry name" value="Peptidase_C25_N"/>
    <property type="match status" value="1"/>
</dbReference>
<dbReference type="EMBL" id="LIZT01000028">
    <property type="protein sequence ID" value="KPJ50210.1"/>
    <property type="molecule type" value="Genomic_DNA"/>
</dbReference>
<comment type="caution">
    <text evidence="5">The sequence shown here is derived from an EMBL/GenBank/DDBJ whole genome shotgun (WGS) entry which is preliminary data.</text>
</comment>
<dbReference type="GO" id="GO:0004197">
    <property type="term" value="F:cysteine-type endopeptidase activity"/>
    <property type="evidence" value="ECO:0007669"/>
    <property type="project" value="InterPro"/>
</dbReference>
<name>A0A0S7WJ54_UNCT6</name>
<sequence length="1269" mass="144415">MRLSPTETLVLSLLALFPFCATVSEELRVLESTDSHLTFEFVPDTLSLQVRDEGTYVRGRACEYTREVGKPLLPIRTLYVGIPPNSSYRVEVLKIESETKQTRDVVPVPEVISLQPVSECRFRRDPEFYMANQYYPEAPIRADSASYLREQRILPITIPLVRYNPGEGSLMILTLMRARVIFSPGTHRLWRPDPMEEVFRALLLNYEQARLWRARPVGKTKRDDPFIQSNFWYKLSIETEGVYKVGYERIKSLGIDPASIDPRTLKLYNGGGKPLPRDLDEPRPSFRQVPVWVEGESDGRFDSSDYLLFYAMSPSRWEYDSTPAEYVYFENPYTDVNVFWLTWGGEEGLRMGTVDGSPSDPNPVTPSDYVTPLRIEENRSNPLKEADKWEWEVIESAGERKYRFDLHGVQTDSLAHLRARLRTSQPRNADDVVHRVRISLNGYTLVDTTLDNPAALQLEAWTNTLLEGENELQVQNLGDGNSILNVDFFEITYTREYRAWLNQLAFTSPPAFVPGTYEFEISEFTSGEPLLVDVTDPLAPHMIINCDVSAASVRFQRQIDTRRFYHLCSRDAVRTPLHMELADVVHLRSSPGADYIALVHDDFFYAVQALVSWRRQQFQNPMAVRLSSVYDEFSWGLQDPTAIRDFIKYFYDNGMYKPTHCLLVGDGTYDYKNYLGQTYSDNFIPPTTGCRDNWYGQIDPDDALRDVCIGRINPHSPQEAQSMIARMVEYESKPNRGFWRNKVLLLADNLIEPGGDFPRDTELLARDHIPNHFDIRKIHLVYKLYNDPEEWSTATEDAIQEWRAGFLAGCYMGHGGPHTVANEQLLLYKDIFSFRNETRLPFFYFASCDIGRFDVPDDPCVGEQLLKLDDGGAIAVLAASRGTYHEDNNQVASLLFHEMFIDQQSPTLGEAFLVAKPQVSVHTLFGDPAMRIVKPTPSITISATPDSLVRRSWVHVNISTPQTVSGYANIYAFDSAEPYEYDSDTLHITGTPIFKGTVAFDGADTLSFMVPGQLEEGDLGRIVSYAWSDTRELVGLLDSLKVGGSVPTPPDSVGPSIVLFEGSRVLQDEDFVPQTFELVGVCEDESGIYIIPRRPPWFLLEVNGYAEADLSRYFTYDVGSNTRGRFVYRLRLDDGENTVRVVARDNLLERSSKEIKLQVSSPSELAIRYAFNYPNPISDWTYFNFYLTQGAECEIKVFTISGRLIRTIPDIRGEVGQNQVFWDGRDSDGDSIANGVYIYKIIARSHSDESEWGKVSAEASIVEKLVVMR</sequence>
<dbReference type="AlphaFoldDB" id="A0A0S7WJ54"/>
<dbReference type="InterPro" id="IPR029031">
    <property type="entry name" value="Gingipain_N_sf"/>
</dbReference>
<dbReference type="GO" id="GO:0006508">
    <property type="term" value="P:proteolysis"/>
    <property type="evidence" value="ECO:0007669"/>
    <property type="project" value="InterPro"/>
</dbReference>
<reference evidence="5 6" key="1">
    <citation type="journal article" date="2015" name="Microbiome">
        <title>Genomic resolution of linkages in carbon, nitrogen, and sulfur cycling among widespread estuary sediment bacteria.</title>
        <authorList>
            <person name="Baker B.J."/>
            <person name="Lazar C.S."/>
            <person name="Teske A.P."/>
            <person name="Dick G.J."/>
        </authorList>
    </citation>
    <scope>NUCLEOTIDE SEQUENCE [LARGE SCALE GENOMIC DNA]</scope>
    <source>
        <strain evidence="5">DG_26</strain>
    </source>
</reference>
<organism evidence="5 6">
    <name type="scientific">candidate division TA06 bacterium DG_26</name>
    <dbReference type="NCBI Taxonomy" id="1703771"/>
    <lineage>
        <taxon>Bacteria</taxon>
        <taxon>Bacteria division TA06</taxon>
    </lineage>
</organism>
<evidence type="ECO:0008006" key="7">
    <source>
        <dbReference type="Google" id="ProtNLM"/>
    </source>
</evidence>
<dbReference type="InterPro" id="IPR001769">
    <property type="entry name" value="Gingipain"/>
</dbReference>
<dbReference type="InterPro" id="IPR025965">
    <property type="entry name" value="FlgD/Vpr_Ig-like"/>
</dbReference>
<evidence type="ECO:0000256" key="1">
    <source>
        <dbReference type="ARBA" id="ARBA00022729"/>
    </source>
</evidence>
<gene>
    <name evidence="5" type="ORF">AMJ40_03575</name>
</gene>
<protein>
    <recommendedName>
        <fullName evidence="7">Gingipain domain-containing protein</fullName>
    </recommendedName>
</protein>
<dbReference type="InterPro" id="IPR038490">
    <property type="entry name" value="Gingipain_propep_sf"/>
</dbReference>
<evidence type="ECO:0000313" key="5">
    <source>
        <dbReference type="EMBL" id="KPJ50210.1"/>
    </source>
</evidence>
<accession>A0A0S7WJ54</accession>
<dbReference type="Proteomes" id="UP000051124">
    <property type="component" value="Unassembled WGS sequence"/>
</dbReference>
<feature type="domain" description="Gingipain" evidence="2">
    <location>
        <begin position="595"/>
        <end position="932"/>
    </location>
</feature>
<dbReference type="Pfam" id="PF01364">
    <property type="entry name" value="Peptidase_C25"/>
    <property type="match status" value="1"/>
</dbReference>
<dbReference type="NCBIfam" id="NF033707">
    <property type="entry name" value="T9SS_sortase"/>
    <property type="match status" value="1"/>
</dbReference>
<dbReference type="Gene3D" id="3.40.50.10390">
    <property type="entry name" value="Gingipain r, domain 1"/>
    <property type="match status" value="1"/>
</dbReference>
<dbReference type="InterPro" id="IPR012600">
    <property type="entry name" value="Propeptide_C25"/>
</dbReference>
<evidence type="ECO:0000259" key="3">
    <source>
        <dbReference type="Pfam" id="PF08126"/>
    </source>
</evidence>
<dbReference type="Gene3D" id="3.40.50.1460">
    <property type="match status" value="1"/>
</dbReference>